<evidence type="ECO:0000256" key="1">
    <source>
        <dbReference type="SAM" id="SignalP"/>
    </source>
</evidence>
<evidence type="ECO:0000313" key="2">
    <source>
        <dbReference type="EMBL" id="SNR32027.1"/>
    </source>
</evidence>
<sequence>MKMIIYTVLLCLPLSLVAQENTDNLDLANKILEVNEKNILRDSDYHNWGSSIVKGEDGKYHLFYAQMSQAIGFSSWLTDGIVSHAVADSVAGPYVHKEVVLEGRGPDYWDAYTAHNPRIKFFDGKYYLYYMSTNVGGRILSKIEWEEARHGGISNEFRALVRQNQRIGVAVSESVNGPWKRFDNPIVEPEGPIAQITCNPAVSKRPDGGYIMIVRGDKPNVKYSNGKWPTQNELIRSQAIALSNTPIGPWKIQPKLAVGNLNSEDPAIWYDATRDRYYGIYHAFGYMGMITSVDGVNWKKAKHYKVLDKAIKKADGTEILAGRLERPFIFVEDGVATVLTVAVLEKDGNSYSLFIPLK</sequence>
<dbReference type="CDD" id="cd08994">
    <property type="entry name" value="GH43_62_32_68_117_130-like"/>
    <property type="match status" value="1"/>
</dbReference>
<dbReference type="RefSeq" id="WP_089379885.1">
    <property type="nucleotide sequence ID" value="NZ_FZNT01000001.1"/>
</dbReference>
<dbReference type="AlphaFoldDB" id="A0A238VDB1"/>
<feature type="chain" id="PRO_5012127532" description="Glycosyl hydrolases family 43" evidence="1">
    <location>
        <begin position="19"/>
        <end position="358"/>
    </location>
</feature>
<gene>
    <name evidence="2" type="ORF">SAMN06265371_101217</name>
</gene>
<proteinExistence type="predicted"/>
<organism evidence="2 3">
    <name type="scientific">Lutibacter agarilyticus</name>
    <dbReference type="NCBI Taxonomy" id="1109740"/>
    <lineage>
        <taxon>Bacteria</taxon>
        <taxon>Pseudomonadati</taxon>
        <taxon>Bacteroidota</taxon>
        <taxon>Flavobacteriia</taxon>
        <taxon>Flavobacteriales</taxon>
        <taxon>Flavobacteriaceae</taxon>
        <taxon>Lutibacter</taxon>
    </lineage>
</organism>
<name>A0A238VDB1_9FLAO</name>
<dbReference type="EMBL" id="FZNT01000001">
    <property type="protein sequence ID" value="SNR32027.1"/>
    <property type="molecule type" value="Genomic_DNA"/>
</dbReference>
<dbReference type="OrthoDB" id="9794572at2"/>
<keyword evidence="1" id="KW-0732">Signal</keyword>
<dbReference type="InterPro" id="IPR023296">
    <property type="entry name" value="Glyco_hydro_beta-prop_sf"/>
</dbReference>
<evidence type="ECO:0000313" key="3">
    <source>
        <dbReference type="Proteomes" id="UP000198384"/>
    </source>
</evidence>
<keyword evidence="3" id="KW-1185">Reference proteome</keyword>
<protein>
    <recommendedName>
        <fullName evidence="4">Glycosyl hydrolases family 43</fullName>
    </recommendedName>
</protein>
<evidence type="ECO:0008006" key="4">
    <source>
        <dbReference type="Google" id="ProtNLM"/>
    </source>
</evidence>
<feature type="signal peptide" evidence="1">
    <location>
        <begin position="1"/>
        <end position="18"/>
    </location>
</feature>
<dbReference type="Proteomes" id="UP000198384">
    <property type="component" value="Unassembled WGS sequence"/>
</dbReference>
<accession>A0A238VDB1</accession>
<reference evidence="2 3" key="1">
    <citation type="submission" date="2017-06" db="EMBL/GenBank/DDBJ databases">
        <authorList>
            <person name="Kim H.J."/>
            <person name="Triplett B.A."/>
        </authorList>
    </citation>
    <scope>NUCLEOTIDE SEQUENCE [LARGE SCALE GENOMIC DNA]</scope>
    <source>
        <strain evidence="2 3">DSM 29150</strain>
    </source>
</reference>
<dbReference type="Gene3D" id="2.115.10.20">
    <property type="entry name" value="Glycosyl hydrolase domain, family 43"/>
    <property type="match status" value="1"/>
</dbReference>
<dbReference type="SUPFAM" id="SSF75005">
    <property type="entry name" value="Arabinanase/levansucrase/invertase"/>
    <property type="match status" value="1"/>
</dbReference>